<dbReference type="Proteomes" id="UP000468388">
    <property type="component" value="Unassembled WGS sequence"/>
</dbReference>
<keyword evidence="2" id="KW-1185">Reference proteome</keyword>
<organism evidence="1 2">
    <name type="scientific">Chitinophaga oryziterrae</name>
    <dbReference type="NCBI Taxonomy" id="1031224"/>
    <lineage>
        <taxon>Bacteria</taxon>
        <taxon>Pseudomonadati</taxon>
        <taxon>Bacteroidota</taxon>
        <taxon>Chitinophagia</taxon>
        <taxon>Chitinophagales</taxon>
        <taxon>Chitinophagaceae</taxon>
        <taxon>Chitinophaga</taxon>
    </lineage>
</organism>
<dbReference type="AlphaFoldDB" id="A0A6N8J7W1"/>
<sequence>MMKRYLPIAVLLALFACKTDLRKAVKDSGLVQEKTVNGFVMTMQYMPSADVNLLHFVLNVKESNGASMKAADGNKFSYGLDSLFGLINVTDTIHPVDVVRVANGNIGGVQYMILFDKPNAFSRANLALYFKDELFTQQIITFPLKGSAINHIDSLRLKDDN</sequence>
<dbReference type="OrthoDB" id="670240at2"/>
<accession>A0A6N8J7W1</accession>
<protein>
    <submittedName>
        <fullName evidence="1">Uncharacterized protein</fullName>
    </submittedName>
</protein>
<evidence type="ECO:0000313" key="2">
    <source>
        <dbReference type="Proteomes" id="UP000468388"/>
    </source>
</evidence>
<gene>
    <name evidence="1" type="ORF">GO495_12040</name>
</gene>
<proteinExistence type="predicted"/>
<name>A0A6N8J7W1_9BACT</name>
<dbReference type="EMBL" id="WRXO01000002">
    <property type="protein sequence ID" value="MVT41317.1"/>
    <property type="molecule type" value="Genomic_DNA"/>
</dbReference>
<reference evidence="1 2" key="1">
    <citation type="submission" date="2019-12" db="EMBL/GenBank/DDBJ databases">
        <title>The draft genomic sequence of strain Chitinophaga oryziterrae JCM 16595.</title>
        <authorList>
            <person name="Zhang X."/>
        </authorList>
    </citation>
    <scope>NUCLEOTIDE SEQUENCE [LARGE SCALE GENOMIC DNA]</scope>
    <source>
        <strain evidence="1 2">JCM 16595</strain>
    </source>
</reference>
<evidence type="ECO:0000313" key="1">
    <source>
        <dbReference type="EMBL" id="MVT41317.1"/>
    </source>
</evidence>
<comment type="caution">
    <text evidence="1">The sequence shown here is derived from an EMBL/GenBank/DDBJ whole genome shotgun (WGS) entry which is preliminary data.</text>
</comment>
<dbReference type="RefSeq" id="WP_157299922.1">
    <property type="nucleotide sequence ID" value="NZ_BAAAZB010000007.1"/>
</dbReference>
<dbReference type="PROSITE" id="PS51257">
    <property type="entry name" value="PROKAR_LIPOPROTEIN"/>
    <property type="match status" value="1"/>
</dbReference>